<evidence type="ECO:0000313" key="4">
    <source>
        <dbReference type="EMBL" id="CUS12034.1"/>
    </source>
</evidence>
<dbReference type="PANTHER" id="PTHR24198:SF165">
    <property type="entry name" value="ANKYRIN REPEAT-CONTAINING PROTEIN-RELATED"/>
    <property type="match status" value="1"/>
</dbReference>
<proteinExistence type="predicted"/>
<evidence type="ECO:0000256" key="2">
    <source>
        <dbReference type="ARBA" id="ARBA00023043"/>
    </source>
</evidence>
<feature type="non-terminal residue" evidence="4">
    <location>
        <position position="402"/>
    </location>
</feature>
<dbReference type="Gene3D" id="1.25.40.20">
    <property type="entry name" value="Ankyrin repeat-containing domain"/>
    <property type="match status" value="1"/>
</dbReference>
<dbReference type="PROSITE" id="PS50297">
    <property type="entry name" value="ANK_REP_REGION"/>
    <property type="match status" value="2"/>
</dbReference>
<accession>A0A292PY14</accession>
<protein>
    <submittedName>
        <fullName evidence="4">Uncharacterized protein</fullName>
    </submittedName>
</protein>
<dbReference type="AlphaFoldDB" id="A0A292PY14"/>
<dbReference type="PANTHER" id="PTHR24198">
    <property type="entry name" value="ANKYRIN REPEAT AND PROTEIN KINASE DOMAIN-CONTAINING PROTEIN"/>
    <property type="match status" value="1"/>
</dbReference>
<gene>
    <name evidence="4" type="ORF">GSTUAT00003812001</name>
</gene>
<sequence>MFRFRWVDCQLRILEGCITPNAVRAALRELPRDLDSIYLRILDTIPERQRQYVRRAMNWLAFSAEPLTLGQLAEAIVIEYDVNKYGEDPETLFDPESLMSICPSLISFEEVRDDKYFSLESRRLRLAHSSVKEYLISERIAQGPCAYYHISEDKANLLMGHACLSRILQHSAQGIILEKKIEETSFLYHSARYWFRYIGAIEDTAPTPVSDAASKVLKLGQCWLDIYDPDQPPQRALSGTRVYSSAIYYSSLLNLVTCCKLLLYRGDAVNLNSRGGQYGNALQAAAAAGNESVVQLLLEHGAEANAEGGDYGNALQAGARAGSERVVCLLLERGADVNAQGGFYGNALQAAAQGGNESLVHLLLERRAEVNSHGGQYGNALQAAAQAGNESIFRLLLECGAE</sequence>
<dbReference type="Pfam" id="PF12796">
    <property type="entry name" value="Ank_2"/>
    <property type="match status" value="2"/>
</dbReference>
<keyword evidence="1" id="KW-0677">Repeat</keyword>
<dbReference type="InterPro" id="IPR036770">
    <property type="entry name" value="Ankyrin_rpt-contain_sf"/>
</dbReference>
<evidence type="ECO:0000256" key="1">
    <source>
        <dbReference type="ARBA" id="ARBA00022737"/>
    </source>
</evidence>
<feature type="repeat" description="ANK" evidence="3">
    <location>
        <begin position="310"/>
        <end position="342"/>
    </location>
</feature>
<evidence type="ECO:0000256" key="3">
    <source>
        <dbReference type="PROSITE-ProRule" id="PRU00023"/>
    </source>
</evidence>
<dbReference type="SUPFAM" id="SSF48403">
    <property type="entry name" value="Ankyrin repeat"/>
    <property type="match status" value="1"/>
</dbReference>
<keyword evidence="5" id="KW-1185">Reference proteome</keyword>
<keyword evidence="2 3" id="KW-0040">ANK repeat</keyword>
<dbReference type="InterPro" id="IPR002110">
    <property type="entry name" value="Ankyrin_rpt"/>
</dbReference>
<name>A0A292PY14_9PEZI</name>
<dbReference type="SMART" id="SM00248">
    <property type="entry name" value="ANK"/>
    <property type="match status" value="5"/>
</dbReference>
<feature type="repeat" description="ANK" evidence="3">
    <location>
        <begin position="277"/>
        <end position="309"/>
    </location>
</feature>
<evidence type="ECO:0000313" key="5">
    <source>
        <dbReference type="Proteomes" id="UP001412239"/>
    </source>
</evidence>
<dbReference type="EMBL" id="LN891006">
    <property type="protein sequence ID" value="CUS12034.1"/>
    <property type="molecule type" value="Genomic_DNA"/>
</dbReference>
<organism evidence="4 5">
    <name type="scientific">Tuber aestivum</name>
    <name type="common">summer truffle</name>
    <dbReference type="NCBI Taxonomy" id="59557"/>
    <lineage>
        <taxon>Eukaryota</taxon>
        <taxon>Fungi</taxon>
        <taxon>Dikarya</taxon>
        <taxon>Ascomycota</taxon>
        <taxon>Pezizomycotina</taxon>
        <taxon>Pezizomycetes</taxon>
        <taxon>Pezizales</taxon>
        <taxon>Tuberaceae</taxon>
        <taxon>Tuber</taxon>
    </lineage>
</organism>
<feature type="repeat" description="ANK" evidence="3">
    <location>
        <begin position="376"/>
        <end position="402"/>
    </location>
</feature>
<dbReference type="PROSITE" id="PS50088">
    <property type="entry name" value="ANK_REPEAT"/>
    <property type="match status" value="3"/>
</dbReference>
<reference evidence="4" key="1">
    <citation type="submission" date="2015-10" db="EMBL/GenBank/DDBJ databases">
        <authorList>
            <person name="Regsiter A."/>
            <person name="william w."/>
        </authorList>
    </citation>
    <scope>NUCLEOTIDE SEQUENCE</scope>
    <source>
        <strain evidence="4">Montdore</strain>
    </source>
</reference>
<dbReference type="Proteomes" id="UP001412239">
    <property type="component" value="Unassembled WGS sequence"/>
</dbReference>